<reference evidence="2 3" key="1">
    <citation type="submission" date="2006-03" db="EMBL/GenBank/DDBJ databases">
        <title>Complete sequence of Shewanella denitrificans OS217.</title>
        <authorList>
            <consortium name="US DOE Joint Genome Institute"/>
            <person name="Copeland A."/>
            <person name="Lucas S."/>
            <person name="Lapidus A."/>
            <person name="Barry K."/>
            <person name="Detter J.C."/>
            <person name="Glavina del Rio T."/>
            <person name="Hammon N."/>
            <person name="Israni S."/>
            <person name="Dalin E."/>
            <person name="Tice H."/>
            <person name="Pitluck S."/>
            <person name="Brettin T."/>
            <person name="Bruce D."/>
            <person name="Han C."/>
            <person name="Tapia R."/>
            <person name="Gilna P."/>
            <person name="Kiss H."/>
            <person name="Schmutz J."/>
            <person name="Larimer F."/>
            <person name="Land M."/>
            <person name="Hauser L."/>
            <person name="Kyrpides N."/>
            <person name="Lykidis A."/>
            <person name="Richardson P."/>
        </authorList>
    </citation>
    <scope>NUCLEOTIDE SEQUENCE [LARGE SCALE GENOMIC DNA]</scope>
    <source>
        <strain evidence="3">OS217 / ATCC BAA-1090 / DSM 15013</strain>
    </source>
</reference>
<feature type="transmembrane region" description="Helical" evidence="1">
    <location>
        <begin position="42"/>
        <end position="66"/>
    </location>
</feature>
<feature type="transmembrane region" description="Helical" evidence="1">
    <location>
        <begin position="12"/>
        <end position="30"/>
    </location>
</feature>
<dbReference type="Proteomes" id="UP000001982">
    <property type="component" value="Chromosome"/>
</dbReference>
<keyword evidence="3" id="KW-1185">Reference proteome</keyword>
<dbReference type="AlphaFoldDB" id="Q12QH5"/>
<dbReference type="HOGENOM" id="CLU_104962_1_0_6"/>
<gene>
    <name evidence="2" type="ordered locus">Sden_1013</name>
</gene>
<evidence type="ECO:0000256" key="1">
    <source>
        <dbReference type="SAM" id="Phobius"/>
    </source>
</evidence>
<sequence length="204" mass="22959">MIMITKIQGPKTSVFLVTLVTLICLAILLIDGFSEQSVNLVLIFTARAAFVLFVTAFSASSIYYFYKSDACKWLIQNRRYIGITFGLVWGMHFLAIALKVGLYPKALEGAFDFNSVLSGGNLLATVLLLTITSSDYVMGRVRPVLWKAVHVSGSFYIFYRFWLNYYSSAEYESIYFLAIVLLALSGSLKFAKYIHQQSNNMKAI</sequence>
<dbReference type="KEGG" id="sdn:Sden_1013"/>
<feature type="transmembrane region" description="Helical" evidence="1">
    <location>
        <begin position="78"/>
        <end position="101"/>
    </location>
</feature>
<accession>Q12QH5</accession>
<evidence type="ECO:0000313" key="3">
    <source>
        <dbReference type="Proteomes" id="UP000001982"/>
    </source>
</evidence>
<keyword evidence="1" id="KW-0472">Membrane</keyword>
<evidence type="ECO:0000313" key="2">
    <source>
        <dbReference type="EMBL" id="ABE54301.1"/>
    </source>
</evidence>
<keyword evidence="1" id="KW-1133">Transmembrane helix</keyword>
<keyword evidence="1" id="KW-0812">Transmembrane</keyword>
<dbReference type="eggNOG" id="COG2717">
    <property type="taxonomic scope" value="Bacteria"/>
</dbReference>
<name>Q12QH5_SHEDO</name>
<organism evidence="2 3">
    <name type="scientific">Shewanella denitrificans (strain OS217 / ATCC BAA-1090 / DSM 15013)</name>
    <dbReference type="NCBI Taxonomy" id="318161"/>
    <lineage>
        <taxon>Bacteria</taxon>
        <taxon>Pseudomonadati</taxon>
        <taxon>Pseudomonadota</taxon>
        <taxon>Gammaproteobacteria</taxon>
        <taxon>Alteromonadales</taxon>
        <taxon>Shewanellaceae</taxon>
        <taxon>Shewanella</taxon>
    </lineage>
</organism>
<protein>
    <recommendedName>
        <fullName evidence="4">Ferric oxidoreductase domain-containing protein</fullName>
    </recommendedName>
</protein>
<feature type="transmembrane region" description="Helical" evidence="1">
    <location>
        <begin position="144"/>
        <end position="162"/>
    </location>
</feature>
<feature type="transmembrane region" description="Helical" evidence="1">
    <location>
        <begin position="113"/>
        <end position="132"/>
    </location>
</feature>
<evidence type="ECO:0008006" key="4">
    <source>
        <dbReference type="Google" id="ProtNLM"/>
    </source>
</evidence>
<proteinExistence type="predicted"/>
<dbReference type="EMBL" id="CP000302">
    <property type="protein sequence ID" value="ABE54301.1"/>
    <property type="molecule type" value="Genomic_DNA"/>
</dbReference>
<feature type="transmembrane region" description="Helical" evidence="1">
    <location>
        <begin position="174"/>
        <end position="191"/>
    </location>
</feature>